<organism evidence="1 2">
    <name type="scientific">Pinibacter aurantiacus</name>
    <dbReference type="NCBI Taxonomy" id="2851599"/>
    <lineage>
        <taxon>Bacteria</taxon>
        <taxon>Pseudomonadati</taxon>
        <taxon>Bacteroidota</taxon>
        <taxon>Chitinophagia</taxon>
        <taxon>Chitinophagales</taxon>
        <taxon>Chitinophagaceae</taxon>
        <taxon>Pinibacter</taxon>
    </lineage>
</organism>
<dbReference type="AlphaFoldDB" id="A0A9E2SAX2"/>
<evidence type="ECO:0000313" key="2">
    <source>
        <dbReference type="Proteomes" id="UP000812270"/>
    </source>
</evidence>
<sequence length="223" mass="26096">MKKIAILCILCTALTIVPTQKTHAFYWVIVKAVLKKVIKAIDLQVQRLQNKTIWLQNAQKTLENTMSKLQLDEISDWVSKHKEQYVQYFDELHKVKEAISAYQQVRSIMDKQLQIVNEYKHALNLFKQDTHFTSSEVEYMLQVYEGIINESLKNMDQLFLVINSLTTEMTDGKRLAIIQHVAHSIDDNLNDLRLFNQQNIRLSLQRSKDADEVKQVRAMYGLQ</sequence>
<dbReference type="RefSeq" id="WP_217792516.1">
    <property type="nucleotide sequence ID" value="NZ_JAHSPG010000013.1"/>
</dbReference>
<dbReference type="Proteomes" id="UP000812270">
    <property type="component" value="Unassembled WGS sequence"/>
</dbReference>
<name>A0A9E2SAX2_9BACT</name>
<accession>A0A9E2SAX2</accession>
<proteinExistence type="predicted"/>
<dbReference type="EMBL" id="JAHSPG010000013">
    <property type="protein sequence ID" value="MBV4358797.1"/>
    <property type="molecule type" value="Genomic_DNA"/>
</dbReference>
<evidence type="ECO:0000313" key="1">
    <source>
        <dbReference type="EMBL" id="MBV4358797.1"/>
    </source>
</evidence>
<comment type="caution">
    <text evidence="1">The sequence shown here is derived from an EMBL/GenBank/DDBJ whole genome shotgun (WGS) entry which is preliminary data.</text>
</comment>
<gene>
    <name evidence="1" type="ORF">KTO63_16650</name>
</gene>
<keyword evidence="2" id="KW-1185">Reference proteome</keyword>
<reference evidence="1" key="1">
    <citation type="submission" date="2021-06" db="EMBL/GenBank/DDBJ databases">
        <authorList>
            <person name="Huq M.A."/>
        </authorList>
    </citation>
    <scope>NUCLEOTIDE SEQUENCE</scope>
    <source>
        <strain evidence="1">MAH-26</strain>
    </source>
</reference>
<protein>
    <submittedName>
        <fullName evidence="1">Conjugal transfer protein TraI</fullName>
    </submittedName>
</protein>